<dbReference type="AlphaFoldDB" id="A0A087GA94"/>
<evidence type="ECO:0000313" key="2">
    <source>
        <dbReference type="Proteomes" id="UP000029120"/>
    </source>
</evidence>
<dbReference type="Gramene" id="KFK26796">
    <property type="protein sequence ID" value="KFK26796"/>
    <property type="gene ID" value="AALP_AA8G294600"/>
</dbReference>
<evidence type="ECO:0000313" key="1">
    <source>
        <dbReference type="EMBL" id="KFK26796.1"/>
    </source>
</evidence>
<keyword evidence="2" id="KW-1185">Reference proteome</keyword>
<dbReference type="Proteomes" id="UP000029120">
    <property type="component" value="Chromosome 8"/>
</dbReference>
<protein>
    <submittedName>
        <fullName evidence="1">Uncharacterized protein</fullName>
    </submittedName>
</protein>
<accession>A0A087GA94</accession>
<name>A0A087GA94_ARAAL</name>
<sequence length="61" mass="6754">MVLEVLEKLRNVERLTVGAALLQLLSLAELGDVPFPTLKVQTLIVKTGYRPVIPGIARMRI</sequence>
<organism evidence="1 2">
    <name type="scientific">Arabis alpina</name>
    <name type="common">Alpine rock-cress</name>
    <dbReference type="NCBI Taxonomy" id="50452"/>
    <lineage>
        <taxon>Eukaryota</taxon>
        <taxon>Viridiplantae</taxon>
        <taxon>Streptophyta</taxon>
        <taxon>Embryophyta</taxon>
        <taxon>Tracheophyta</taxon>
        <taxon>Spermatophyta</taxon>
        <taxon>Magnoliopsida</taxon>
        <taxon>eudicotyledons</taxon>
        <taxon>Gunneridae</taxon>
        <taxon>Pentapetalae</taxon>
        <taxon>rosids</taxon>
        <taxon>malvids</taxon>
        <taxon>Brassicales</taxon>
        <taxon>Brassicaceae</taxon>
        <taxon>Arabideae</taxon>
        <taxon>Arabis</taxon>
    </lineage>
</organism>
<gene>
    <name evidence="1" type="ordered locus">AALP_Aa8g294600</name>
</gene>
<dbReference type="EMBL" id="CM002876">
    <property type="protein sequence ID" value="KFK26796.1"/>
    <property type="molecule type" value="Genomic_DNA"/>
</dbReference>
<reference evidence="2" key="1">
    <citation type="journal article" date="2015" name="Nat. Plants">
        <title>Genome expansion of Arabis alpina linked with retrotransposition and reduced symmetric DNA methylation.</title>
        <authorList>
            <person name="Willing E.M."/>
            <person name="Rawat V."/>
            <person name="Mandakova T."/>
            <person name="Maumus F."/>
            <person name="James G.V."/>
            <person name="Nordstroem K.J."/>
            <person name="Becker C."/>
            <person name="Warthmann N."/>
            <person name="Chica C."/>
            <person name="Szarzynska B."/>
            <person name="Zytnicki M."/>
            <person name="Albani M.C."/>
            <person name="Kiefer C."/>
            <person name="Bergonzi S."/>
            <person name="Castaings L."/>
            <person name="Mateos J.L."/>
            <person name="Berns M.C."/>
            <person name="Bujdoso N."/>
            <person name="Piofczyk T."/>
            <person name="de Lorenzo L."/>
            <person name="Barrero-Sicilia C."/>
            <person name="Mateos I."/>
            <person name="Piednoel M."/>
            <person name="Hagmann J."/>
            <person name="Chen-Min-Tao R."/>
            <person name="Iglesias-Fernandez R."/>
            <person name="Schuster S.C."/>
            <person name="Alonso-Blanco C."/>
            <person name="Roudier F."/>
            <person name="Carbonero P."/>
            <person name="Paz-Ares J."/>
            <person name="Davis S.J."/>
            <person name="Pecinka A."/>
            <person name="Quesneville H."/>
            <person name="Colot V."/>
            <person name="Lysak M.A."/>
            <person name="Weigel D."/>
            <person name="Coupland G."/>
            <person name="Schneeberger K."/>
        </authorList>
    </citation>
    <scope>NUCLEOTIDE SEQUENCE [LARGE SCALE GENOMIC DNA]</scope>
    <source>
        <strain evidence="2">cv. Pajares</strain>
    </source>
</reference>
<proteinExistence type="predicted"/>